<evidence type="ECO:0000313" key="1">
    <source>
        <dbReference type="EMBL" id="CAE7007722.1"/>
    </source>
</evidence>
<accession>A0A6S6VC27</accession>
<proteinExistence type="predicted"/>
<sequence length="307" mass="34694">MTDSITKAFQTLSFQATQQTSLDLNTAVEGDSTQVVTATNSGPFHFLCLPDDIRRMVYDILPEPTFHDLSFPTCYMAYSDYTPVSNLRQTNQYLKYEAGACLDIRRAIALSCRDLVIAVKPNHDNDYHPASLLLRLLDILEKAQNRNITDYATAVAALEEHEPANRHATLQGWICNLHKKNGNSVEPADLAAGLKAALSTMLLQLRQNAKVQIRWYEDRTDRATRGITWSGMQFIKDYTVKKCKELDCQVVVVLKDEVTRDSFEAIHNEDTRGYFEAINKTLALYPSTKQPISYEAASAEEVARMFK</sequence>
<name>A0A6S6VC27_9PLEO</name>
<dbReference type="Proteomes" id="UP000472372">
    <property type="component" value="Chromosome 2"/>
</dbReference>
<dbReference type="AlphaFoldDB" id="A0A6S6VC27"/>
<gene>
    <name evidence="1" type="ORF">PTTW11_01590</name>
</gene>
<dbReference type="EMBL" id="HG992978">
    <property type="protein sequence ID" value="CAE7007722.1"/>
    <property type="molecule type" value="Genomic_DNA"/>
</dbReference>
<organism evidence="1 2">
    <name type="scientific">Pyrenophora teres f. teres</name>
    <dbReference type="NCBI Taxonomy" id="97479"/>
    <lineage>
        <taxon>Eukaryota</taxon>
        <taxon>Fungi</taxon>
        <taxon>Dikarya</taxon>
        <taxon>Ascomycota</taxon>
        <taxon>Pezizomycotina</taxon>
        <taxon>Dothideomycetes</taxon>
        <taxon>Pleosporomycetidae</taxon>
        <taxon>Pleosporales</taxon>
        <taxon>Pleosporineae</taxon>
        <taxon>Pleosporaceae</taxon>
        <taxon>Pyrenophora</taxon>
    </lineage>
</organism>
<protein>
    <submittedName>
        <fullName evidence="1">Uncharacterized protein</fullName>
    </submittedName>
</protein>
<reference evidence="1" key="1">
    <citation type="submission" date="2021-02" db="EMBL/GenBank/DDBJ databases">
        <authorList>
            <person name="Syme A R."/>
            <person name="Syme A R."/>
            <person name="Moolhuijzen P."/>
        </authorList>
    </citation>
    <scope>NUCLEOTIDE SEQUENCE</scope>
    <source>
        <strain evidence="1">W1-1</strain>
    </source>
</reference>
<evidence type="ECO:0000313" key="2">
    <source>
        <dbReference type="Proteomes" id="UP000472372"/>
    </source>
</evidence>